<dbReference type="Proteomes" id="UP000812966">
    <property type="component" value="Unassembled WGS sequence"/>
</dbReference>
<evidence type="ECO:0000259" key="2">
    <source>
        <dbReference type="PROSITE" id="PS50090"/>
    </source>
</evidence>
<dbReference type="Pfam" id="PF00249">
    <property type="entry name" value="Myb_DNA-binding"/>
    <property type="match status" value="1"/>
</dbReference>
<evidence type="ECO:0008006" key="7">
    <source>
        <dbReference type="Google" id="ProtNLM"/>
    </source>
</evidence>
<feature type="compositionally biased region" description="Low complexity" evidence="1">
    <location>
        <begin position="197"/>
        <end position="210"/>
    </location>
</feature>
<dbReference type="CDD" id="cd00167">
    <property type="entry name" value="SANT"/>
    <property type="match status" value="1"/>
</dbReference>
<name>A0A8K0JPT9_9TREE</name>
<dbReference type="EMBL" id="JABELV010000021">
    <property type="protein sequence ID" value="KAG7563049.1"/>
    <property type="molecule type" value="Genomic_DNA"/>
</dbReference>
<dbReference type="PANTHER" id="PTHR13992:SF39">
    <property type="entry name" value="SMRTER, ISOFORM G"/>
    <property type="match status" value="1"/>
</dbReference>
<dbReference type="GO" id="GO:0034967">
    <property type="term" value="C:Set3 complex"/>
    <property type="evidence" value="ECO:0007669"/>
    <property type="project" value="TreeGrafter"/>
</dbReference>
<evidence type="ECO:0000313" key="5">
    <source>
        <dbReference type="EMBL" id="KAG7563049.1"/>
    </source>
</evidence>
<sequence length="289" mass="31162">MVLEPSGYRLDYDDNTSLVQDPLAFYDMSHKTDIEWTAEEDAEFRKLYAQFPKRFGEIAERIPGRTASECVHHYYLSKKEKAFKEPARGGAKQYKEVPISSIANGRNTITAPRSRMVGMVRGNKALIAETTGRDPAGTSVPTQLSANPRKQPKRKLDEVDKTVASTGSAGKEDVPTAPPPKVRKKPGPKPGQKRNKPAASAATAPATVPSQVGESSTATPAVKKRRTVKPKAKRGADLTLTPGQAATDATQAGDQPITPGTASTIGAESLQRDVSLEEEESLRKPGSRD</sequence>
<dbReference type="Gene3D" id="1.10.10.60">
    <property type="entry name" value="Homeodomain-like"/>
    <property type="match status" value="1"/>
</dbReference>
<feature type="domain" description="Myb-like" evidence="2">
    <location>
        <begin position="36"/>
        <end position="74"/>
    </location>
</feature>
<feature type="domain" description="SANT" evidence="3">
    <location>
        <begin position="35"/>
        <end position="82"/>
    </location>
</feature>
<dbReference type="PROSITE" id="PS50090">
    <property type="entry name" value="MYB_LIKE"/>
    <property type="match status" value="1"/>
</dbReference>
<dbReference type="SUPFAM" id="SSF46689">
    <property type="entry name" value="Homeodomain-like"/>
    <property type="match status" value="1"/>
</dbReference>
<feature type="domain" description="HTH myb-type" evidence="4">
    <location>
        <begin position="36"/>
        <end position="80"/>
    </location>
</feature>
<dbReference type="InterPro" id="IPR017884">
    <property type="entry name" value="SANT_dom"/>
</dbReference>
<gene>
    <name evidence="5" type="ORF">FFLO_01481</name>
</gene>
<proteinExistence type="predicted"/>
<comment type="caution">
    <text evidence="5">The sequence shown here is derived from an EMBL/GenBank/DDBJ whole genome shotgun (WGS) entry which is preliminary data.</text>
</comment>
<feature type="compositionally biased region" description="Basic residues" evidence="1">
    <location>
        <begin position="222"/>
        <end position="233"/>
    </location>
</feature>
<organism evidence="5 6">
    <name type="scientific">Filobasidium floriforme</name>
    <dbReference type="NCBI Taxonomy" id="5210"/>
    <lineage>
        <taxon>Eukaryota</taxon>
        <taxon>Fungi</taxon>
        <taxon>Dikarya</taxon>
        <taxon>Basidiomycota</taxon>
        <taxon>Agaricomycotina</taxon>
        <taxon>Tremellomycetes</taxon>
        <taxon>Filobasidiales</taxon>
        <taxon>Filobasidiaceae</taxon>
        <taxon>Filobasidium</taxon>
    </lineage>
</organism>
<dbReference type="InterPro" id="IPR017930">
    <property type="entry name" value="Myb_dom"/>
</dbReference>
<feature type="region of interest" description="Disordered" evidence="1">
    <location>
        <begin position="128"/>
        <end position="289"/>
    </location>
</feature>
<dbReference type="InterPro" id="IPR009057">
    <property type="entry name" value="Homeodomain-like_sf"/>
</dbReference>
<keyword evidence="6" id="KW-1185">Reference proteome</keyword>
<evidence type="ECO:0000256" key="1">
    <source>
        <dbReference type="SAM" id="MobiDB-lite"/>
    </source>
</evidence>
<dbReference type="GO" id="GO:0006357">
    <property type="term" value="P:regulation of transcription by RNA polymerase II"/>
    <property type="evidence" value="ECO:0007669"/>
    <property type="project" value="TreeGrafter"/>
</dbReference>
<protein>
    <recommendedName>
        <fullName evidence="7">SANT domain-containing protein</fullName>
    </recommendedName>
</protein>
<evidence type="ECO:0000259" key="3">
    <source>
        <dbReference type="PROSITE" id="PS51293"/>
    </source>
</evidence>
<dbReference type="SMART" id="SM00717">
    <property type="entry name" value="SANT"/>
    <property type="match status" value="1"/>
</dbReference>
<dbReference type="PROSITE" id="PS51294">
    <property type="entry name" value="HTH_MYB"/>
    <property type="match status" value="1"/>
</dbReference>
<evidence type="ECO:0000259" key="4">
    <source>
        <dbReference type="PROSITE" id="PS51294"/>
    </source>
</evidence>
<dbReference type="InterPro" id="IPR051571">
    <property type="entry name" value="N-CoR_corepressor"/>
</dbReference>
<feature type="compositionally biased region" description="Basic and acidic residues" evidence="1">
    <location>
        <begin position="270"/>
        <end position="289"/>
    </location>
</feature>
<feature type="compositionally biased region" description="Basic residues" evidence="1">
    <location>
        <begin position="181"/>
        <end position="196"/>
    </location>
</feature>
<dbReference type="AlphaFoldDB" id="A0A8K0JPT9"/>
<dbReference type="PROSITE" id="PS51293">
    <property type="entry name" value="SANT"/>
    <property type="match status" value="1"/>
</dbReference>
<accession>A0A8K0JPT9</accession>
<feature type="compositionally biased region" description="Low complexity" evidence="1">
    <location>
        <begin position="241"/>
        <end position="256"/>
    </location>
</feature>
<dbReference type="InterPro" id="IPR001005">
    <property type="entry name" value="SANT/Myb"/>
</dbReference>
<feature type="compositionally biased region" description="Polar residues" evidence="1">
    <location>
        <begin position="139"/>
        <end position="148"/>
    </location>
</feature>
<reference evidence="5" key="1">
    <citation type="submission" date="2020-04" db="EMBL/GenBank/DDBJ databases">
        <title>Analysis of mating type loci in Filobasidium floriforme.</title>
        <authorList>
            <person name="Nowrousian M."/>
        </authorList>
    </citation>
    <scope>NUCLEOTIDE SEQUENCE</scope>
    <source>
        <strain evidence="5">CBS 6242</strain>
    </source>
</reference>
<dbReference type="PANTHER" id="PTHR13992">
    <property type="entry name" value="NUCLEAR RECEPTOR CO-REPRESSOR RELATED NCOR"/>
    <property type="match status" value="1"/>
</dbReference>
<evidence type="ECO:0000313" key="6">
    <source>
        <dbReference type="Proteomes" id="UP000812966"/>
    </source>
</evidence>